<keyword evidence="1" id="KW-0812">Transmembrane</keyword>
<comment type="caution">
    <text evidence="3">The sequence shown here is derived from an EMBL/GenBank/DDBJ whole genome shotgun (WGS) entry which is preliminary data.</text>
</comment>
<sequence length="263" mass="28437">MAVSSPSATAPPARPAAATHTIASLFSEVLTAILRIRYGKQTIGDTHSFREHMRRLLQTAMQEARSLGYSSEHIQMAVLATVGFLDESVLNLASAAPPDWARRPMQEELFGGHVAGETFFQNFAALLREENSTKVADVLELHCHCLMLGYKGRYAFGNAGELAQLLRAAQEKIARARGGAGTLLPGPATLPLPTATGRDRWSYRLMIAAMVLTAVVILCFVIYSLSLKVGAAGLAQNERMPGPVLQQGTLQVPATDVRPEWRG</sequence>
<dbReference type="NCBIfam" id="TIGR03349">
    <property type="entry name" value="IV_VI_DotU"/>
    <property type="match status" value="1"/>
</dbReference>
<keyword evidence="1" id="KW-1133">Transmembrane helix</keyword>
<keyword evidence="1" id="KW-0472">Membrane</keyword>
<dbReference type="EMBL" id="JACHIO010000009">
    <property type="protein sequence ID" value="MBB5064213.1"/>
    <property type="molecule type" value="Genomic_DNA"/>
</dbReference>
<evidence type="ECO:0000313" key="4">
    <source>
        <dbReference type="Proteomes" id="UP000584867"/>
    </source>
</evidence>
<dbReference type="Pfam" id="PF09850">
    <property type="entry name" value="DotU"/>
    <property type="match status" value="1"/>
</dbReference>
<organism evidence="3 4">
    <name type="scientific">Granulicella mallensis</name>
    <dbReference type="NCBI Taxonomy" id="940614"/>
    <lineage>
        <taxon>Bacteria</taxon>
        <taxon>Pseudomonadati</taxon>
        <taxon>Acidobacteriota</taxon>
        <taxon>Terriglobia</taxon>
        <taxon>Terriglobales</taxon>
        <taxon>Acidobacteriaceae</taxon>
        <taxon>Granulicella</taxon>
    </lineage>
</organism>
<dbReference type="InterPro" id="IPR017732">
    <property type="entry name" value="T4/T6SS_DotU"/>
</dbReference>
<dbReference type="InterPro" id="IPR038522">
    <property type="entry name" value="T4/T6SS_DotU_sf"/>
</dbReference>
<evidence type="ECO:0000313" key="3">
    <source>
        <dbReference type="EMBL" id="MBB5064213.1"/>
    </source>
</evidence>
<reference evidence="3 4" key="1">
    <citation type="submission" date="2020-08" db="EMBL/GenBank/DDBJ databases">
        <title>Genomic Encyclopedia of Type Strains, Phase IV (KMG-V): Genome sequencing to study the core and pangenomes of soil and plant-associated prokaryotes.</title>
        <authorList>
            <person name="Whitman W."/>
        </authorList>
    </citation>
    <scope>NUCLEOTIDE SEQUENCE [LARGE SCALE GENOMIC DNA]</scope>
    <source>
        <strain evidence="3 4">X5P3</strain>
    </source>
</reference>
<feature type="transmembrane region" description="Helical" evidence="1">
    <location>
        <begin position="205"/>
        <end position="225"/>
    </location>
</feature>
<name>A0A7W7ZR07_9BACT</name>
<dbReference type="Proteomes" id="UP000584867">
    <property type="component" value="Unassembled WGS sequence"/>
</dbReference>
<protein>
    <submittedName>
        <fullName evidence="3">Type VI secretion system protein ImpK</fullName>
    </submittedName>
</protein>
<accession>A0A7W7ZR07</accession>
<dbReference type="RefSeq" id="WP_184255921.1">
    <property type="nucleotide sequence ID" value="NZ_JACHIO010000009.1"/>
</dbReference>
<evidence type="ECO:0000259" key="2">
    <source>
        <dbReference type="Pfam" id="PF09850"/>
    </source>
</evidence>
<dbReference type="Gene3D" id="1.25.40.590">
    <property type="entry name" value="Type IV / VI secretion system, DotU"/>
    <property type="match status" value="1"/>
</dbReference>
<gene>
    <name evidence="3" type="ORF">HDF15_002564</name>
</gene>
<proteinExistence type="predicted"/>
<dbReference type="AlphaFoldDB" id="A0A7W7ZR07"/>
<dbReference type="PANTHER" id="PTHR38033">
    <property type="entry name" value="MEMBRANE PROTEIN-RELATED"/>
    <property type="match status" value="1"/>
</dbReference>
<dbReference type="PANTHER" id="PTHR38033:SF1">
    <property type="entry name" value="DOTU FAMILY TYPE IV_VI SECRETION SYSTEM PROTEIN"/>
    <property type="match status" value="1"/>
</dbReference>
<evidence type="ECO:0000256" key="1">
    <source>
        <dbReference type="SAM" id="Phobius"/>
    </source>
</evidence>
<feature type="domain" description="Type IV / VI secretion system DotU" evidence="2">
    <location>
        <begin position="22"/>
        <end position="225"/>
    </location>
</feature>